<evidence type="ECO:0000313" key="2">
    <source>
        <dbReference type="Proteomes" id="UP001556367"/>
    </source>
</evidence>
<organism evidence="1 2">
    <name type="scientific">Hohenbuehelia grisea</name>
    <dbReference type="NCBI Taxonomy" id="104357"/>
    <lineage>
        <taxon>Eukaryota</taxon>
        <taxon>Fungi</taxon>
        <taxon>Dikarya</taxon>
        <taxon>Basidiomycota</taxon>
        <taxon>Agaricomycotina</taxon>
        <taxon>Agaricomycetes</taxon>
        <taxon>Agaricomycetidae</taxon>
        <taxon>Agaricales</taxon>
        <taxon>Pleurotineae</taxon>
        <taxon>Pleurotaceae</taxon>
        <taxon>Hohenbuehelia</taxon>
    </lineage>
</organism>
<protein>
    <submittedName>
        <fullName evidence="1">Uncharacterized protein</fullName>
    </submittedName>
</protein>
<sequence length="505" mass="56750">MTTSRSNALPGLSRFASRSSQASSSMMTLSTSSASMYTATTTRTVYGIGSTTGRAIHALGKTVLRGVEAVAIGLRLTVIESRLKVASKLKAPPTTEDMKMLQPMYIDLLELSRAGLYERSYQERALKLLLKQIRSYDVFILASVIASLADTQPEELRSIIAEFLFVHELDWGLEFRDTYGRSPNPHRFTEPDEFYSAWAPQKHVPLICLLNHAISVNSSVCRVILEAGFLDALYTVLSRPGFYGNDIRSAGMNMGTHFLNACAVSFVAITAYPEHRRVLAEHLILGLWQDAVGQKRDYVTLTSKYSSHVNPSLGNADRDDFSDDDSLYRLVSLDYFVFRLSSESTLLKPSPLDTFLDESPRRVQLAFFDRILTRVYDTLSSDELVLMADLPSIPLPSRDRYLKFQEELLLLLYLLTTCFKYKDVLVTVGLEAFLTEILERALGVKLRGVFLPYWQDYDSTFMKLREPLCPCGSNSLSSPQALSFHSRVYIAVLEVFSTFWPESAG</sequence>
<keyword evidence="2" id="KW-1185">Reference proteome</keyword>
<name>A0ABR3J407_9AGAR</name>
<accession>A0ABR3J407</accession>
<evidence type="ECO:0000313" key="1">
    <source>
        <dbReference type="EMBL" id="KAL0950371.1"/>
    </source>
</evidence>
<dbReference type="EMBL" id="JASNQZ010000012">
    <property type="protein sequence ID" value="KAL0950371.1"/>
    <property type="molecule type" value="Genomic_DNA"/>
</dbReference>
<dbReference type="Proteomes" id="UP001556367">
    <property type="component" value="Unassembled WGS sequence"/>
</dbReference>
<gene>
    <name evidence="1" type="ORF">HGRIS_010336</name>
</gene>
<comment type="caution">
    <text evidence="1">The sequence shown here is derived from an EMBL/GenBank/DDBJ whole genome shotgun (WGS) entry which is preliminary data.</text>
</comment>
<reference evidence="2" key="1">
    <citation type="submission" date="2024-06" db="EMBL/GenBank/DDBJ databases">
        <title>Multi-omics analyses provide insights into the biosynthesis of the anticancer antibiotic pleurotin in Hohenbuehelia grisea.</title>
        <authorList>
            <person name="Weaver J.A."/>
            <person name="Alberti F."/>
        </authorList>
    </citation>
    <scope>NUCLEOTIDE SEQUENCE [LARGE SCALE GENOMIC DNA]</scope>
    <source>
        <strain evidence="2">T-177</strain>
    </source>
</reference>
<proteinExistence type="predicted"/>